<dbReference type="Gene3D" id="3.20.20.330">
    <property type="entry name" value="Homocysteine-binding-like domain"/>
    <property type="match status" value="1"/>
</dbReference>
<dbReference type="Proteomes" id="UP000594364">
    <property type="component" value="Chromosome 2"/>
</dbReference>
<organism evidence="5 6">
    <name type="scientific">Epichloe festucae (strain Fl1)</name>
    <dbReference type="NCBI Taxonomy" id="877507"/>
    <lineage>
        <taxon>Eukaryota</taxon>
        <taxon>Fungi</taxon>
        <taxon>Dikarya</taxon>
        <taxon>Ascomycota</taxon>
        <taxon>Pezizomycotina</taxon>
        <taxon>Sordariomycetes</taxon>
        <taxon>Hypocreomycetidae</taxon>
        <taxon>Hypocreales</taxon>
        <taxon>Clavicipitaceae</taxon>
        <taxon>Epichloe</taxon>
    </lineage>
</organism>
<evidence type="ECO:0000259" key="4">
    <source>
        <dbReference type="PROSITE" id="PS50970"/>
    </source>
</evidence>
<sequence length="350" mass="38355">MASKIQILDGGLGTSLIYDYGVIFTDGTPLWTSHVLLSDRDTLLRCQRDFGNVPVDIILTSTYQASADGFAQTKTRDYPQGIPASRVPGILNDSVRVAEEAKQPGAKVALSVGAYGATMKPCQEYTGRYDAAHGSAQRLQVWHRERLALFVAGVPDLESRIGYMAMETIPRADEIEALRRAVDDVPALAGIPFWVACTFPGDELTLPSGDSIATAVEAMLSPRVAKATPWAVGINCTDLWKMDPLLRQFEAAVEDALRKGYIQEWPALVMYPDGKNGKLYNVERGDWDLPQINRNPGEVPWERLTADVVRATEARGQWKQIVADVAYSGSDIIGGDDEQTQNSLILDVVE</sequence>
<dbReference type="SUPFAM" id="SSF82282">
    <property type="entry name" value="Homocysteine S-methyltransferase"/>
    <property type="match status" value="1"/>
</dbReference>
<evidence type="ECO:0000256" key="3">
    <source>
        <dbReference type="PROSITE-ProRule" id="PRU00333"/>
    </source>
</evidence>
<dbReference type="EMBL" id="CP031386">
    <property type="protein sequence ID" value="QPG96342.1"/>
    <property type="molecule type" value="Genomic_DNA"/>
</dbReference>
<protein>
    <recommendedName>
        <fullName evidence="4">Hcy-binding domain-containing protein</fullName>
    </recommendedName>
</protein>
<name>A0A7S9PTY9_EPIFF</name>
<dbReference type="InterPro" id="IPR003726">
    <property type="entry name" value="HCY_dom"/>
</dbReference>
<dbReference type="GO" id="GO:0032259">
    <property type="term" value="P:methylation"/>
    <property type="evidence" value="ECO:0007669"/>
    <property type="project" value="UniProtKB-KW"/>
</dbReference>
<dbReference type="InterPro" id="IPR036589">
    <property type="entry name" value="HCY_dom_sf"/>
</dbReference>
<dbReference type="Pfam" id="PF02574">
    <property type="entry name" value="S-methyl_trans"/>
    <property type="match status" value="1"/>
</dbReference>
<dbReference type="PANTHER" id="PTHR11103:SF10">
    <property type="entry name" value="HOMOCYSTEINE S-METHYLTRANSFERASE 1-RELATED"/>
    <property type="match status" value="1"/>
</dbReference>
<evidence type="ECO:0000313" key="6">
    <source>
        <dbReference type="Proteomes" id="UP000594364"/>
    </source>
</evidence>
<dbReference type="AlphaFoldDB" id="A0A7S9PTY9"/>
<evidence type="ECO:0000313" key="5">
    <source>
        <dbReference type="EMBL" id="QPG96342.1"/>
    </source>
</evidence>
<proteinExistence type="predicted"/>
<keyword evidence="6" id="KW-1185">Reference proteome</keyword>
<keyword evidence="2" id="KW-0808">Transferase</keyword>
<reference evidence="5 6" key="1">
    <citation type="journal article" date="2018" name="PLoS Genet.">
        <title>Repeat elements organise 3D genome structure and mediate transcription in the filamentous fungus Epichloe festucae.</title>
        <authorList>
            <person name="Winter D.J."/>
            <person name="Ganley A.R.D."/>
            <person name="Young C.A."/>
            <person name="Liachko I."/>
            <person name="Schardl C.L."/>
            <person name="Dupont P.Y."/>
            <person name="Berry D."/>
            <person name="Ram A."/>
            <person name="Scott B."/>
            <person name="Cox M.P."/>
        </authorList>
    </citation>
    <scope>NUCLEOTIDE SEQUENCE [LARGE SCALE GENOMIC DNA]</scope>
    <source>
        <strain evidence="5 6">Fl1</strain>
    </source>
</reference>
<dbReference type="GO" id="GO:0008168">
    <property type="term" value="F:methyltransferase activity"/>
    <property type="evidence" value="ECO:0007669"/>
    <property type="project" value="UniProtKB-KW"/>
</dbReference>
<dbReference type="PROSITE" id="PS50970">
    <property type="entry name" value="HCY"/>
    <property type="match status" value="1"/>
</dbReference>
<gene>
    <name evidence="5" type="ORF">C2857_003889</name>
</gene>
<evidence type="ECO:0000256" key="2">
    <source>
        <dbReference type="ARBA" id="ARBA00022679"/>
    </source>
</evidence>
<accession>A0A7S9PTY9</accession>
<comment type="caution">
    <text evidence="3">Lacks conserved residue(s) required for the propagation of feature annotation.</text>
</comment>
<evidence type="ECO:0000256" key="1">
    <source>
        <dbReference type="ARBA" id="ARBA00022603"/>
    </source>
</evidence>
<dbReference type="PANTHER" id="PTHR11103">
    <property type="entry name" value="SLR1189 PROTEIN"/>
    <property type="match status" value="1"/>
</dbReference>
<dbReference type="OrthoDB" id="4957393at2759"/>
<keyword evidence="1" id="KW-0489">Methyltransferase</keyword>
<feature type="domain" description="Hcy-binding" evidence="4">
    <location>
        <begin position="1"/>
        <end position="350"/>
    </location>
</feature>